<protein>
    <recommendedName>
        <fullName evidence="3">DinB-like domain-containing protein</fullName>
    </recommendedName>
</protein>
<dbReference type="EMBL" id="MGBR01000001">
    <property type="protein sequence ID" value="OGK74241.1"/>
    <property type="molecule type" value="Genomic_DNA"/>
</dbReference>
<sequence>MNNNYNELFTTLSKSVEEFIHEIKNKKSGLMTTDEWTVKDQLCHIVFWHENYAANYKALAEYKNPPLPEGMSTINIAGVLSLRKCSIRELVGRLREANMSLYTNIVVKKVPRMTYSKGGRTYETAYFLEMIAGHINTHARLVKKAK</sequence>
<evidence type="ECO:0008006" key="3">
    <source>
        <dbReference type="Google" id="ProtNLM"/>
    </source>
</evidence>
<dbReference type="AlphaFoldDB" id="A0A1F7L2A7"/>
<proteinExistence type="predicted"/>
<dbReference type="SUPFAM" id="SSF109854">
    <property type="entry name" value="DinB/YfiT-like putative metalloenzymes"/>
    <property type="match status" value="1"/>
</dbReference>
<evidence type="ECO:0000313" key="2">
    <source>
        <dbReference type="Proteomes" id="UP000177050"/>
    </source>
</evidence>
<comment type="caution">
    <text evidence="1">The sequence shown here is derived from an EMBL/GenBank/DDBJ whole genome shotgun (WGS) entry which is preliminary data.</text>
</comment>
<reference evidence="1 2" key="1">
    <citation type="journal article" date="2016" name="Nat. Commun.">
        <title>Thousands of microbial genomes shed light on interconnected biogeochemical processes in an aquifer system.</title>
        <authorList>
            <person name="Anantharaman K."/>
            <person name="Brown C.T."/>
            <person name="Hug L.A."/>
            <person name="Sharon I."/>
            <person name="Castelle C.J."/>
            <person name="Probst A.J."/>
            <person name="Thomas B.C."/>
            <person name="Singh A."/>
            <person name="Wilkins M.J."/>
            <person name="Karaoz U."/>
            <person name="Brodie E.L."/>
            <person name="Williams K.H."/>
            <person name="Hubbard S.S."/>
            <person name="Banfield J.F."/>
        </authorList>
    </citation>
    <scope>NUCLEOTIDE SEQUENCE [LARGE SCALE GENOMIC DNA]</scope>
</reference>
<dbReference type="Proteomes" id="UP000177050">
    <property type="component" value="Unassembled WGS sequence"/>
</dbReference>
<dbReference type="Gene3D" id="1.20.120.450">
    <property type="entry name" value="dinb family like domain"/>
    <property type="match status" value="1"/>
</dbReference>
<organism evidence="1 2">
    <name type="scientific">Candidatus Roizmanbacteria bacterium RIFOXYD1_FULL_38_12</name>
    <dbReference type="NCBI Taxonomy" id="1802093"/>
    <lineage>
        <taxon>Bacteria</taxon>
        <taxon>Candidatus Roizmaniibacteriota</taxon>
    </lineage>
</organism>
<evidence type="ECO:0000313" key="1">
    <source>
        <dbReference type="EMBL" id="OGK74241.1"/>
    </source>
</evidence>
<gene>
    <name evidence="1" type="ORF">A3K52_05760</name>
</gene>
<name>A0A1F7L2A7_9BACT</name>
<accession>A0A1F7L2A7</accession>
<dbReference type="InterPro" id="IPR034660">
    <property type="entry name" value="DinB/YfiT-like"/>
</dbReference>